<dbReference type="Gene3D" id="3.40.605.10">
    <property type="entry name" value="Aldehyde Dehydrogenase, Chain A, domain 1"/>
    <property type="match status" value="1"/>
</dbReference>
<dbReference type="Pfam" id="PF00171">
    <property type="entry name" value="Aldedh"/>
    <property type="match status" value="1"/>
</dbReference>
<keyword evidence="9" id="KW-1185">Reference proteome</keyword>
<dbReference type="EMBL" id="JAOSHN010000008">
    <property type="protein sequence ID" value="MCU7380096.1"/>
    <property type="molecule type" value="Genomic_DNA"/>
</dbReference>
<keyword evidence="2 6" id="KW-0560">Oxidoreductase</keyword>
<dbReference type="InterPro" id="IPR016161">
    <property type="entry name" value="Ald_DH/histidinol_DH"/>
</dbReference>
<name>A0A9J6QXD3_9FIRM</name>
<comment type="catalytic activity">
    <reaction evidence="4">
        <text>an aldehyde + NAD(+) + H2O = a carboxylate + NADH + 2 H(+)</text>
        <dbReference type="Rhea" id="RHEA:16185"/>
        <dbReference type="ChEBI" id="CHEBI:15377"/>
        <dbReference type="ChEBI" id="CHEBI:15378"/>
        <dbReference type="ChEBI" id="CHEBI:17478"/>
        <dbReference type="ChEBI" id="CHEBI:29067"/>
        <dbReference type="ChEBI" id="CHEBI:57540"/>
        <dbReference type="ChEBI" id="CHEBI:57945"/>
        <dbReference type="EC" id="1.2.1.3"/>
    </reaction>
</comment>
<dbReference type="FunFam" id="3.40.605.10:FF:000007">
    <property type="entry name" value="NAD/NADP-dependent betaine aldehyde dehydrogenase"/>
    <property type="match status" value="1"/>
</dbReference>
<sequence length="469" mass="51014">MIKYDLYIDGKWTASTGSRRIEVEDPATRQVIGSVPRGTEEDVNRAVAAAKRAFPAWSQMPPQERGAILRKAGELMEQRKEEFARVISLELGMPINHVEKWHLKSSIREAVYFAHMAENFEYEQEAEGGLVRREPFGVIAGLTPWNYPMEQITMKLFPAIAAGNCTVLKPSQATPLCACMLANVFEDAGLPAGVFNIVTGAGGEVGNCLALHPDVDMLTFTGSTSAGKKVGALALSTVKKITLELGGKSPLIVLPGADLKAAAEEAVHSVFMNTGQTCCAYTRMLIPRQHQQEIESLLKEEAGKYKVGEPSDPKSDIGPLISQRAFERVKGYIEKGLAEGAKMIYGQTPSGIETGYYVKPVIFSDVTNDMTIAREEIFGPVLSVIAYDTVEQAIEIANDTPYGLDSAVYGPDQEAYEVGCRIRAGGLHINGADYRMTCPFGGYKESGLGREGGTYGFEEYLEIKAVFGK</sequence>
<dbReference type="AlphaFoldDB" id="A0A9J6QXD3"/>
<evidence type="ECO:0000313" key="8">
    <source>
        <dbReference type="EMBL" id="MCU7380096.1"/>
    </source>
</evidence>
<comment type="caution">
    <text evidence="8">The sequence shown here is derived from an EMBL/GenBank/DDBJ whole genome shotgun (WGS) entry which is preliminary data.</text>
</comment>
<dbReference type="CDD" id="cd07138">
    <property type="entry name" value="ALDH_CddD_SSP0762"/>
    <property type="match status" value="1"/>
</dbReference>
<dbReference type="PROSITE" id="PS00687">
    <property type="entry name" value="ALDEHYDE_DEHYDR_GLU"/>
    <property type="match status" value="1"/>
</dbReference>
<dbReference type="InterPro" id="IPR016160">
    <property type="entry name" value="Ald_DH_CS_CYS"/>
</dbReference>
<feature type="active site" evidence="5">
    <location>
        <position position="244"/>
    </location>
</feature>
<comment type="similarity">
    <text evidence="1 6">Belongs to the aldehyde dehydrogenase family.</text>
</comment>
<dbReference type="Gene3D" id="3.40.309.10">
    <property type="entry name" value="Aldehyde Dehydrogenase, Chain A, domain 2"/>
    <property type="match status" value="1"/>
</dbReference>
<evidence type="ECO:0000313" key="9">
    <source>
        <dbReference type="Proteomes" id="UP001065549"/>
    </source>
</evidence>
<organism evidence="8 9">
    <name type="scientific">Hominibacterium faecale</name>
    <dbReference type="NCBI Taxonomy" id="2839743"/>
    <lineage>
        <taxon>Bacteria</taxon>
        <taxon>Bacillati</taxon>
        <taxon>Bacillota</taxon>
        <taxon>Clostridia</taxon>
        <taxon>Peptostreptococcales</taxon>
        <taxon>Anaerovoracaceae</taxon>
        <taxon>Hominibacterium</taxon>
    </lineage>
</organism>
<dbReference type="PANTHER" id="PTHR42804">
    <property type="entry name" value="ALDEHYDE DEHYDROGENASE"/>
    <property type="match status" value="1"/>
</dbReference>
<feature type="domain" description="Aldehyde dehydrogenase" evidence="7">
    <location>
        <begin position="12"/>
        <end position="466"/>
    </location>
</feature>
<protein>
    <recommendedName>
        <fullName evidence="3">aldehyde dehydrogenase (NAD(+))</fullName>
        <ecNumber evidence="3">1.2.1.3</ecNumber>
    </recommendedName>
</protein>
<evidence type="ECO:0000256" key="3">
    <source>
        <dbReference type="ARBA" id="ARBA00024226"/>
    </source>
</evidence>
<evidence type="ECO:0000256" key="5">
    <source>
        <dbReference type="PROSITE-ProRule" id="PRU10007"/>
    </source>
</evidence>
<reference evidence="8" key="1">
    <citation type="submission" date="2022-09" db="EMBL/GenBank/DDBJ databases">
        <title>Culturomic study of gut microbiota in children with autism spectrum disorder.</title>
        <authorList>
            <person name="Efimov B.A."/>
            <person name="Chaplin A.V."/>
            <person name="Sokolova S.R."/>
            <person name="Pikina A.P."/>
            <person name="Korzhanova M."/>
            <person name="Belova V."/>
            <person name="Korostin D."/>
        </authorList>
    </citation>
    <scope>NUCLEOTIDE SEQUENCE</scope>
    <source>
        <strain evidence="8">ASD5510</strain>
    </source>
</reference>
<dbReference type="PROSITE" id="PS00070">
    <property type="entry name" value="ALDEHYDE_DEHYDR_CYS"/>
    <property type="match status" value="1"/>
</dbReference>
<dbReference type="PANTHER" id="PTHR42804:SF1">
    <property type="entry name" value="ALDEHYDE DEHYDROGENASE-RELATED"/>
    <property type="match status" value="1"/>
</dbReference>
<evidence type="ECO:0000256" key="1">
    <source>
        <dbReference type="ARBA" id="ARBA00009986"/>
    </source>
</evidence>
<dbReference type="GO" id="GO:0004029">
    <property type="term" value="F:aldehyde dehydrogenase (NAD+) activity"/>
    <property type="evidence" value="ECO:0007669"/>
    <property type="project" value="UniProtKB-EC"/>
</dbReference>
<evidence type="ECO:0000256" key="4">
    <source>
        <dbReference type="ARBA" id="ARBA00049194"/>
    </source>
</evidence>
<dbReference type="Proteomes" id="UP001065549">
    <property type="component" value="Unassembled WGS sequence"/>
</dbReference>
<dbReference type="InterPro" id="IPR015590">
    <property type="entry name" value="Aldehyde_DH_dom"/>
</dbReference>
<proteinExistence type="inferred from homology"/>
<dbReference type="SUPFAM" id="SSF53720">
    <property type="entry name" value="ALDH-like"/>
    <property type="match status" value="1"/>
</dbReference>
<evidence type="ECO:0000256" key="6">
    <source>
        <dbReference type="RuleBase" id="RU003345"/>
    </source>
</evidence>
<evidence type="ECO:0000256" key="2">
    <source>
        <dbReference type="ARBA" id="ARBA00023002"/>
    </source>
</evidence>
<dbReference type="InterPro" id="IPR016162">
    <property type="entry name" value="Ald_DH_N"/>
</dbReference>
<evidence type="ECO:0000259" key="7">
    <source>
        <dbReference type="Pfam" id="PF00171"/>
    </source>
</evidence>
<dbReference type="InterPro" id="IPR029510">
    <property type="entry name" value="Ald_DH_CS_GLU"/>
</dbReference>
<dbReference type="RefSeq" id="WP_227755539.1">
    <property type="nucleotide sequence ID" value="NZ_JAJAGH010000012.1"/>
</dbReference>
<dbReference type="EC" id="1.2.1.3" evidence="3"/>
<dbReference type="FunFam" id="3.40.605.10:FF:000026">
    <property type="entry name" value="Aldehyde dehydrogenase, putative"/>
    <property type="match status" value="1"/>
</dbReference>
<accession>A0A9J6QXD3</accession>
<dbReference type="InterPro" id="IPR016163">
    <property type="entry name" value="Ald_DH_C"/>
</dbReference>
<gene>
    <name evidence="8" type="ORF">OBO34_17290</name>
</gene>